<organism evidence="6">
    <name type="scientific">Cacopsylla melanoneura</name>
    <dbReference type="NCBI Taxonomy" id="428564"/>
    <lineage>
        <taxon>Eukaryota</taxon>
        <taxon>Metazoa</taxon>
        <taxon>Ecdysozoa</taxon>
        <taxon>Arthropoda</taxon>
        <taxon>Hexapoda</taxon>
        <taxon>Insecta</taxon>
        <taxon>Pterygota</taxon>
        <taxon>Neoptera</taxon>
        <taxon>Paraneoptera</taxon>
        <taxon>Hemiptera</taxon>
        <taxon>Sternorrhyncha</taxon>
        <taxon>Psylloidea</taxon>
        <taxon>Psyllidae</taxon>
        <taxon>Psyllinae</taxon>
        <taxon>Cacopsylla</taxon>
    </lineage>
</organism>
<comment type="subcellular location">
    <subcellularLocation>
        <location evidence="1">Membrane</location>
    </subcellularLocation>
</comment>
<dbReference type="GO" id="GO:0007009">
    <property type="term" value="P:plasma membrane organization"/>
    <property type="evidence" value="ECO:0007669"/>
    <property type="project" value="TreeGrafter"/>
</dbReference>
<name>A0A8D8PMH7_9HEMI</name>
<evidence type="ECO:0000256" key="3">
    <source>
        <dbReference type="ARBA" id="ARBA00022737"/>
    </source>
</evidence>
<keyword evidence="2" id="KW-0812">Transmembrane</keyword>
<evidence type="ECO:0000256" key="5">
    <source>
        <dbReference type="ARBA" id="ARBA00023136"/>
    </source>
</evidence>
<dbReference type="PANTHER" id="PTHR12546">
    <property type="entry name" value="FER-1-LIKE"/>
    <property type="match status" value="1"/>
</dbReference>
<evidence type="ECO:0000256" key="4">
    <source>
        <dbReference type="ARBA" id="ARBA00022989"/>
    </source>
</evidence>
<keyword evidence="5" id="KW-0472">Membrane</keyword>
<dbReference type="GO" id="GO:0016020">
    <property type="term" value="C:membrane"/>
    <property type="evidence" value="ECO:0007669"/>
    <property type="project" value="UniProtKB-SubCell"/>
</dbReference>
<evidence type="ECO:0000313" key="6">
    <source>
        <dbReference type="EMBL" id="CAG6606563.1"/>
    </source>
</evidence>
<dbReference type="EMBL" id="HBUF01004057">
    <property type="protein sequence ID" value="CAG6606563.1"/>
    <property type="molecule type" value="Transcribed_RNA"/>
</dbReference>
<keyword evidence="3" id="KW-0677">Repeat</keyword>
<sequence>MGEYGQPDEDAQQTNNEAMIYKIPQTLLPSMQTYTMEVLFWGLRDVQKIRSPSIAIRCGDGKLNSSVIRDYKRFENFDTISGRVQVNLHKHKIPLVIKLYKRKRGENVYKGILHSFP</sequence>
<evidence type="ECO:0000256" key="1">
    <source>
        <dbReference type="ARBA" id="ARBA00004370"/>
    </source>
</evidence>
<keyword evidence="4" id="KW-1133">Transmembrane helix</keyword>
<proteinExistence type="predicted"/>
<evidence type="ECO:0000256" key="2">
    <source>
        <dbReference type="ARBA" id="ARBA00022692"/>
    </source>
</evidence>
<accession>A0A8D8PMH7</accession>
<dbReference type="InterPro" id="IPR037721">
    <property type="entry name" value="Ferlin"/>
</dbReference>
<protein>
    <submittedName>
        <fullName evidence="6">Dysferlin</fullName>
    </submittedName>
</protein>
<dbReference type="AlphaFoldDB" id="A0A8D8PMH7"/>
<reference evidence="6" key="1">
    <citation type="submission" date="2021-05" db="EMBL/GenBank/DDBJ databases">
        <authorList>
            <person name="Alioto T."/>
            <person name="Alioto T."/>
            <person name="Gomez Garrido J."/>
        </authorList>
    </citation>
    <scope>NUCLEOTIDE SEQUENCE</scope>
</reference>
<dbReference type="PANTHER" id="PTHR12546:SF60">
    <property type="entry name" value="MISFIRE, ISOFORM F"/>
    <property type="match status" value="1"/>
</dbReference>